<protein>
    <recommendedName>
        <fullName evidence="2">Head-to-tail stopper</fullName>
    </recommendedName>
</protein>
<reference evidence="1" key="1">
    <citation type="submission" date="2024-05" db="EMBL/GenBank/DDBJ databases">
        <title>Complete genome sequence of bacteriophages Merry and Sunny infecting Microbacterium sp. isolated from an alkaline commercial outdoor algal pond.</title>
        <authorList>
            <person name="Levesque A.V."/>
            <person name="Rabines A.J."/>
            <person name="Alrubaiaan E."/>
            <person name="Oliver A."/>
            <person name="Allen E.E."/>
            <person name="Hazlebeck D."/>
            <person name="Pinowska A."/>
            <person name="Traller J.C."/>
            <person name="Zeigler Allen L."/>
        </authorList>
    </citation>
    <scope>NUCLEOTIDE SEQUENCE</scope>
</reference>
<evidence type="ECO:0000313" key="1">
    <source>
        <dbReference type="EMBL" id="XBN42213.1"/>
    </source>
</evidence>
<evidence type="ECO:0008006" key="2">
    <source>
        <dbReference type="Google" id="ProtNLM"/>
    </source>
</evidence>
<sequence>MAGDVLDPFVEEWAERRRAAQAAVDALVSGAVKSRAPRIERRRIGKADRHVLVRRDGDEQRLLHGPDAKETTVIFSKAEWSAITHVVLLQHGLSPITLPSTVESTDQEGNA</sequence>
<proteinExistence type="predicted"/>
<dbReference type="EMBL" id="PP763432">
    <property type="protein sequence ID" value="XBN42213.1"/>
    <property type="molecule type" value="Genomic_DNA"/>
</dbReference>
<accession>A0AAU7J7V7</accession>
<organism evidence="1">
    <name type="scientific">Microbacterium phage Sunny</name>
    <dbReference type="NCBI Taxonomy" id="3144828"/>
    <lineage>
        <taxon>Viruses</taxon>
    </lineage>
</organism>
<name>A0AAU7J7V7_9VIRU</name>